<dbReference type="EMBL" id="CAEZZD010000004">
    <property type="protein sequence ID" value="CAB4739658.1"/>
    <property type="molecule type" value="Genomic_DNA"/>
</dbReference>
<keyword evidence="1" id="KW-1133">Transmembrane helix</keyword>
<organism evidence="4">
    <name type="scientific">freshwater metagenome</name>
    <dbReference type="NCBI Taxonomy" id="449393"/>
    <lineage>
        <taxon>unclassified sequences</taxon>
        <taxon>metagenomes</taxon>
        <taxon>ecological metagenomes</taxon>
    </lineage>
</organism>
<evidence type="ECO:0000313" key="9">
    <source>
        <dbReference type="EMBL" id="CAB5045064.1"/>
    </source>
</evidence>
<keyword evidence="1" id="KW-0472">Membrane</keyword>
<dbReference type="EMBL" id="CAFAAO010000005">
    <property type="protein sequence ID" value="CAB4799095.1"/>
    <property type="molecule type" value="Genomic_DNA"/>
</dbReference>
<evidence type="ECO:0000313" key="7">
    <source>
        <dbReference type="EMBL" id="CAB4845983.1"/>
    </source>
</evidence>
<sequence>MTGVVHPVGPEEPQVYWRRRLIFALAALITLIVIVRSFTGGGDAPAAAASPVATDQITTGATPAPTVVLASPTPIALQPTAQPTVPVVGEGECSDADTSIRVEVDRETTAVGEGVHIKMIVKNISTVACKRDVGSGANEVTVISGPALIWSTDHCNPSTEKDLVELAPGQEWSVNVVWIGKQTAKGCKVRNMAKPGAYWAHGRNSSLNSDGVKFVVQ</sequence>
<dbReference type="EMBL" id="CAFBQG010000015">
    <property type="protein sequence ID" value="CAB5045064.1"/>
    <property type="molecule type" value="Genomic_DNA"/>
</dbReference>
<evidence type="ECO:0000313" key="5">
    <source>
        <dbReference type="EMBL" id="CAB4739658.1"/>
    </source>
</evidence>
<accession>A0A6J6PLP7</accession>
<keyword evidence="1" id="KW-0812">Transmembrane</keyword>
<evidence type="ECO:0000313" key="2">
    <source>
        <dbReference type="EMBL" id="CAB4329586.1"/>
    </source>
</evidence>
<protein>
    <submittedName>
        <fullName evidence="4">Unannotated protein</fullName>
    </submittedName>
</protein>
<gene>
    <name evidence="4" type="ORF">UFOPK2648_00295</name>
    <name evidence="5" type="ORF">UFOPK2824_00066</name>
    <name evidence="6" type="ORF">UFOPK3037_00508</name>
    <name evidence="7" type="ORF">UFOPK3278_00176</name>
    <name evidence="2" type="ORF">UFOPK3406_00046</name>
    <name evidence="3" type="ORF">UFOPK3925_00239</name>
    <name evidence="8" type="ORF">UFOPK4097_00205</name>
    <name evidence="9" type="ORF">UFOPK4301_00218</name>
</gene>
<feature type="transmembrane region" description="Helical" evidence="1">
    <location>
        <begin position="21"/>
        <end position="39"/>
    </location>
</feature>
<dbReference type="EMBL" id="CAESAD010000001">
    <property type="protein sequence ID" value="CAB4331605.1"/>
    <property type="molecule type" value="Genomic_DNA"/>
</dbReference>
<name>A0A6J6PLP7_9ZZZZ</name>
<evidence type="ECO:0000256" key="1">
    <source>
        <dbReference type="SAM" id="Phobius"/>
    </source>
</evidence>
<evidence type="ECO:0000313" key="3">
    <source>
        <dbReference type="EMBL" id="CAB4331605.1"/>
    </source>
</evidence>
<evidence type="ECO:0000313" key="4">
    <source>
        <dbReference type="EMBL" id="CAB4700470.1"/>
    </source>
</evidence>
<dbReference type="EMBL" id="CAESAI010000001">
    <property type="protein sequence ID" value="CAB4329586.1"/>
    <property type="molecule type" value="Genomic_DNA"/>
</dbReference>
<reference evidence="4" key="1">
    <citation type="submission" date="2020-05" db="EMBL/GenBank/DDBJ databases">
        <authorList>
            <person name="Chiriac C."/>
            <person name="Salcher M."/>
            <person name="Ghai R."/>
            <person name="Kavagutti S V."/>
        </authorList>
    </citation>
    <scope>NUCLEOTIDE SEQUENCE</scope>
</reference>
<dbReference type="EMBL" id="CAFBPK010000002">
    <property type="protein sequence ID" value="CAB5009072.1"/>
    <property type="molecule type" value="Genomic_DNA"/>
</dbReference>
<evidence type="ECO:0000313" key="8">
    <source>
        <dbReference type="EMBL" id="CAB5009072.1"/>
    </source>
</evidence>
<proteinExistence type="predicted"/>
<dbReference type="EMBL" id="CAFBIX010000002">
    <property type="protein sequence ID" value="CAB4845983.1"/>
    <property type="molecule type" value="Genomic_DNA"/>
</dbReference>
<dbReference type="AlphaFoldDB" id="A0A6J6PLP7"/>
<evidence type="ECO:0000313" key="6">
    <source>
        <dbReference type="EMBL" id="CAB4799095.1"/>
    </source>
</evidence>
<dbReference type="EMBL" id="CAEZYC010000008">
    <property type="protein sequence ID" value="CAB4700470.1"/>
    <property type="molecule type" value="Genomic_DNA"/>
</dbReference>